<reference evidence="9" key="2">
    <citation type="submission" date="2023-06" db="EMBL/GenBank/DDBJ databases">
        <authorList>
            <person name="Swenson N.G."/>
            <person name="Wegrzyn J.L."/>
            <person name="Mcevoy S.L."/>
        </authorList>
    </citation>
    <scope>NUCLEOTIDE SEQUENCE</scope>
    <source>
        <strain evidence="9">NS2018</strain>
        <tissue evidence="9">Leaf</tissue>
    </source>
</reference>
<dbReference type="PROSITE" id="PS50042">
    <property type="entry name" value="CNMP_BINDING_3"/>
    <property type="match status" value="1"/>
</dbReference>
<gene>
    <name evidence="9" type="ORF">LWI29_009138</name>
</gene>
<dbReference type="AlphaFoldDB" id="A0AA39SD89"/>
<dbReference type="EMBL" id="JAUESC010000004">
    <property type="protein sequence ID" value="KAK0595696.1"/>
    <property type="molecule type" value="Genomic_DNA"/>
</dbReference>
<dbReference type="SUPFAM" id="SSF51206">
    <property type="entry name" value="cAMP-binding domain-like"/>
    <property type="match status" value="1"/>
</dbReference>
<protein>
    <recommendedName>
        <fullName evidence="8">Cyclic nucleotide-binding domain-containing protein</fullName>
    </recommendedName>
</protein>
<keyword evidence="2" id="KW-0112">Calmodulin-binding</keyword>
<dbReference type="GO" id="GO:0030553">
    <property type="term" value="F:cGMP binding"/>
    <property type="evidence" value="ECO:0007669"/>
    <property type="project" value="UniProtKB-KW"/>
</dbReference>
<feature type="compositionally biased region" description="Polar residues" evidence="6">
    <location>
        <begin position="225"/>
        <end position="237"/>
    </location>
</feature>
<dbReference type="GO" id="GO:0030552">
    <property type="term" value="F:cAMP binding"/>
    <property type="evidence" value="ECO:0007669"/>
    <property type="project" value="UniProtKB-KW"/>
</dbReference>
<keyword evidence="3" id="KW-0142">cGMP-binding</keyword>
<evidence type="ECO:0000256" key="2">
    <source>
        <dbReference type="ARBA" id="ARBA00022860"/>
    </source>
</evidence>
<evidence type="ECO:0000259" key="8">
    <source>
        <dbReference type="PROSITE" id="PS50042"/>
    </source>
</evidence>
<keyword evidence="7" id="KW-1133">Transmembrane helix</keyword>
<keyword evidence="4" id="KW-1071">Ligand-gated ion channel</keyword>
<dbReference type="GO" id="GO:0016020">
    <property type="term" value="C:membrane"/>
    <property type="evidence" value="ECO:0007669"/>
    <property type="project" value="UniProtKB-SubCell"/>
</dbReference>
<feature type="transmembrane region" description="Helical" evidence="7">
    <location>
        <begin position="273"/>
        <end position="292"/>
    </location>
</feature>
<dbReference type="InterPro" id="IPR014710">
    <property type="entry name" value="RmlC-like_jellyroll"/>
</dbReference>
<proteinExistence type="predicted"/>
<keyword evidence="3" id="KW-0547">Nucleotide-binding</keyword>
<keyword evidence="7" id="KW-0472">Membrane</keyword>
<keyword evidence="4" id="KW-0813">Transport</keyword>
<dbReference type="PANTHER" id="PTHR45651">
    <property type="entry name" value="CYCLIC NUCLEOTIDE-GATED ION CHANNEL 15-RELATED-RELATED"/>
    <property type="match status" value="1"/>
</dbReference>
<dbReference type="CDD" id="cd00038">
    <property type="entry name" value="CAP_ED"/>
    <property type="match status" value="1"/>
</dbReference>
<feature type="region of interest" description="Disordered" evidence="6">
    <location>
        <begin position="194"/>
        <end position="237"/>
    </location>
</feature>
<evidence type="ECO:0000256" key="7">
    <source>
        <dbReference type="SAM" id="Phobius"/>
    </source>
</evidence>
<feature type="compositionally biased region" description="Polar residues" evidence="6">
    <location>
        <begin position="200"/>
        <end position="217"/>
    </location>
</feature>
<dbReference type="InterPro" id="IPR000595">
    <property type="entry name" value="cNMP-bd_dom"/>
</dbReference>
<reference evidence="9" key="1">
    <citation type="journal article" date="2022" name="Plant J.">
        <title>Strategies of tolerance reflected in two North American maple genomes.</title>
        <authorList>
            <person name="McEvoy S.L."/>
            <person name="Sezen U.U."/>
            <person name="Trouern-Trend A."/>
            <person name="McMahon S.M."/>
            <person name="Schaberg P.G."/>
            <person name="Yang J."/>
            <person name="Wegrzyn J.L."/>
            <person name="Swenson N.G."/>
        </authorList>
    </citation>
    <scope>NUCLEOTIDE SEQUENCE</scope>
    <source>
        <strain evidence="9">NS2018</strain>
    </source>
</reference>
<feature type="region of interest" description="Disordered" evidence="6">
    <location>
        <begin position="500"/>
        <end position="588"/>
    </location>
</feature>
<evidence type="ECO:0000256" key="5">
    <source>
        <dbReference type="ARBA" id="ARBA00023303"/>
    </source>
</evidence>
<keyword evidence="7" id="KW-0812">Transmembrane</keyword>
<evidence type="ECO:0000313" key="10">
    <source>
        <dbReference type="Proteomes" id="UP001168877"/>
    </source>
</evidence>
<accession>A0AA39SD89</accession>
<evidence type="ECO:0000313" key="9">
    <source>
        <dbReference type="EMBL" id="KAK0595696.1"/>
    </source>
</evidence>
<dbReference type="GO" id="GO:0034220">
    <property type="term" value="P:monoatomic ion transmembrane transport"/>
    <property type="evidence" value="ECO:0007669"/>
    <property type="project" value="UniProtKB-KW"/>
</dbReference>
<evidence type="ECO:0000256" key="3">
    <source>
        <dbReference type="ARBA" id="ARBA00022992"/>
    </source>
</evidence>
<feature type="compositionally biased region" description="Basic and acidic residues" evidence="6">
    <location>
        <begin position="543"/>
        <end position="556"/>
    </location>
</feature>
<feature type="transmembrane region" description="Helical" evidence="7">
    <location>
        <begin position="304"/>
        <end position="324"/>
    </location>
</feature>
<dbReference type="Gene3D" id="2.60.120.10">
    <property type="entry name" value="Jelly Rolls"/>
    <property type="match status" value="1"/>
</dbReference>
<feature type="domain" description="Cyclic nucleotide-binding" evidence="8">
    <location>
        <begin position="359"/>
        <end position="438"/>
    </location>
</feature>
<feature type="transmembrane region" description="Helical" evidence="7">
    <location>
        <begin position="147"/>
        <end position="171"/>
    </location>
</feature>
<dbReference type="InterPro" id="IPR018490">
    <property type="entry name" value="cNMP-bd_dom_sf"/>
</dbReference>
<dbReference type="GO" id="GO:0005516">
    <property type="term" value="F:calmodulin binding"/>
    <property type="evidence" value="ECO:0007669"/>
    <property type="project" value="UniProtKB-KW"/>
</dbReference>
<dbReference type="PANTHER" id="PTHR45651:SF5">
    <property type="entry name" value="CYCLIC NUCLEOTIDE-GATED ION CHANNEL 1"/>
    <property type="match status" value="1"/>
</dbReference>
<evidence type="ECO:0000256" key="4">
    <source>
        <dbReference type="ARBA" id="ARBA00023286"/>
    </source>
</evidence>
<comment type="caution">
    <text evidence="9">The sequence shown here is derived from an EMBL/GenBank/DDBJ whole genome shotgun (WGS) entry which is preliminary data.</text>
</comment>
<feature type="transmembrane region" description="Helical" evidence="7">
    <location>
        <begin position="115"/>
        <end position="135"/>
    </location>
</feature>
<name>A0AA39SD89_ACESA</name>
<keyword evidence="4" id="KW-0406">Ion transport</keyword>
<organism evidence="9 10">
    <name type="scientific">Acer saccharum</name>
    <name type="common">Sugar maple</name>
    <dbReference type="NCBI Taxonomy" id="4024"/>
    <lineage>
        <taxon>Eukaryota</taxon>
        <taxon>Viridiplantae</taxon>
        <taxon>Streptophyta</taxon>
        <taxon>Embryophyta</taxon>
        <taxon>Tracheophyta</taxon>
        <taxon>Spermatophyta</taxon>
        <taxon>Magnoliopsida</taxon>
        <taxon>eudicotyledons</taxon>
        <taxon>Gunneridae</taxon>
        <taxon>Pentapetalae</taxon>
        <taxon>rosids</taxon>
        <taxon>malvids</taxon>
        <taxon>Sapindales</taxon>
        <taxon>Sapindaceae</taxon>
        <taxon>Hippocastanoideae</taxon>
        <taxon>Acereae</taxon>
        <taxon>Acer</taxon>
    </lineage>
</organism>
<dbReference type="Proteomes" id="UP001168877">
    <property type="component" value="Unassembled WGS sequence"/>
</dbReference>
<evidence type="ECO:0000256" key="6">
    <source>
        <dbReference type="SAM" id="MobiDB-lite"/>
    </source>
</evidence>
<keyword evidence="1" id="KW-0140">cGMP</keyword>
<evidence type="ECO:0000256" key="1">
    <source>
        <dbReference type="ARBA" id="ARBA00022535"/>
    </source>
</evidence>
<keyword evidence="5" id="KW-0407">Ion channel</keyword>
<sequence>MTSLRPKDSPLETLPPERQVVWVRRRKRKKKKARATSSDGGQWLEELLWLDESAELLVMKVRSATIFSYEVSWRSHNQAAKEVNETNASLNYLKIIKKGWSFVVNIISNPKWINFHLWVISIWLDPVMCYVLSIHDEEKLLKINSELMTVIWILYWTILLYRLLSVGVAMISGETRKVWKDFFFKKMRTFIEKQGDKATRPTTTSDNNARGTGQQPRPTAKAEQQEQSHQATTNRSVSQRKGKVWTILLYKLSLVVVAMSSRETKTVWKVFNVVESMALLLSSVLLNSLVLIPKMEISAPVFSFALVIFLFVYLIRIIGIFRLFTEEVTRISSKSFADSAFVKILLNLQLFFYGGHVERFRRLSDTSLLHLCDCVKPVVYTGRTRIVREGDQFNEMLFVLHGKVCNFSSAASSTNNVPSLDRRKEFLKDGDFWGEELLNWVQDESSSSSSSNKLISQTTIQALTKVEAFVLRIDDLKNLYNEKAKILQSWFRKRRIRISERNTQEKTPPPPGDQLTGPEILKSSPNLVQNPEHVPGQQQPSQPHKDQQHRTNEEHWAGVNDEELPNQVDLSQDDGDDPLWGRNTGGRL</sequence>
<keyword evidence="10" id="KW-1185">Reference proteome</keyword>